<dbReference type="RefSeq" id="WP_311663427.1">
    <property type="nucleotide sequence ID" value="NZ_JAVRHT010000019.1"/>
</dbReference>
<reference evidence="1 2" key="1">
    <citation type="submission" date="2023-09" db="EMBL/GenBank/DDBJ databases">
        <authorList>
            <person name="Rey-Velasco X."/>
        </authorList>
    </citation>
    <scope>NUCLEOTIDE SEQUENCE [LARGE SCALE GENOMIC DNA]</scope>
    <source>
        <strain evidence="1 2">F394</strain>
    </source>
</reference>
<dbReference type="EMBL" id="JAVRHT010000019">
    <property type="protein sequence ID" value="MDT0631960.1"/>
    <property type="molecule type" value="Genomic_DNA"/>
</dbReference>
<sequence length="104" mass="10730">MTRSTIRACVADVVGEVAEANGASVPSSGSVRPATDLAGVTSAQLLFSTSELAYRLGLPIPTSENVFVRGRRGATLDEVAERLFEIAQLPSTNGTASPSLLPNA</sequence>
<protein>
    <submittedName>
        <fullName evidence="1">Uncharacterized protein</fullName>
    </submittedName>
</protein>
<organism evidence="1 2">
    <name type="scientific">Rubrivirga litoralis</name>
    <dbReference type="NCBI Taxonomy" id="3075598"/>
    <lineage>
        <taxon>Bacteria</taxon>
        <taxon>Pseudomonadati</taxon>
        <taxon>Rhodothermota</taxon>
        <taxon>Rhodothermia</taxon>
        <taxon>Rhodothermales</taxon>
        <taxon>Rubricoccaceae</taxon>
        <taxon>Rubrivirga</taxon>
    </lineage>
</organism>
<dbReference type="Proteomes" id="UP001267426">
    <property type="component" value="Unassembled WGS sequence"/>
</dbReference>
<keyword evidence="2" id="KW-1185">Reference proteome</keyword>
<accession>A0ABU3BRP1</accession>
<evidence type="ECO:0000313" key="1">
    <source>
        <dbReference type="EMBL" id="MDT0631960.1"/>
    </source>
</evidence>
<name>A0ABU3BRP1_9BACT</name>
<gene>
    <name evidence="1" type="ORF">RM540_09400</name>
</gene>
<proteinExistence type="predicted"/>
<evidence type="ECO:0000313" key="2">
    <source>
        <dbReference type="Proteomes" id="UP001267426"/>
    </source>
</evidence>
<comment type="caution">
    <text evidence="1">The sequence shown here is derived from an EMBL/GenBank/DDBJ whole genome shotgun (WGS) entry which is preliminary data.</text>
</comment>